<proteinExistence type="predicted"/>
<dbReference type="GO" id="GO:0016788">
    <property type="term" value="F:hydrolase activity, acting on ester bonds"/>
    <property type="evidence" value="ECO:0007669"/>
    <property type="project" value="InterPro"/>
</dbReference>
<dbReference type="PIRSF" id="PIRSF005902">
    <property type="entry name" value="DNase_TatD"/>
    <property type="match status" value="1"/>
</dbReference>
<feature type="compositionally biased region" description="Acidic residues" evidence="2">
    <location>
        <begin position="53"/>
        <end position="63"/>
    </location>
</feature>
<feature type="binding site" evidence="1">
    <location>
        <position position="172"/>
    </location>
    <ligand>
        <name>a divalent metal cation</name>
        <dbReference type="ChEBI" id="CHEBI:60240"/>
        <label>1</label>
    </ligand>
</feature>
<dbReference type="PANTHER" id="PTHR46124">
    <property type="entry name" value="D-AMINOACYL-TRNA DEACYLASE"/>
    <property type="match status" value="1"/>
</dbReference>
<reference evidence="3 4" key="1">
    <citation type="submission" date="2017-10" db="EMBL/GenBank/DDBJ databases">
        <title>Sequencing the genomes of 1000 actinobacteria strains.</title>
        <authorList>
            <person name="Klenk H.-P."/>
        </authorList>
    </citation>
    <scope>NUCLEOTIDE SEQUENCE [LARGE SCALE GENOMIC DNA]</scope>
    <source>
        <strain evidence="3 4">DSM 21838</strain>
    </source>
</reference>
<evidence type="ECO:0000313" key="4">
    <source>
        <dbReference type="Proteomes" id="UP000222106"/>
    </source>
</evidence>
<sequence length="335" mass="35933">MSRSRVSESAVSQAAASQPAVSKKQQKKRRGWPEEPQPLPSPVVDNHAHLPVLDDDGAPVDEFDVALPPGEAPLTTAEQVARAARTGVARILTVGCDVPSLAGSVALAHAHPEIAAALAIHPNEAPLHADVREIAPDGLDPAVRDHHALSLDDAIARVAELARDERVVAVGETGLDFFRTGDEGRDHQLRAFREHIALAKELGKALQIHDREAHAEVVETLLADGAPERVVFHCFSGDVDLARTCAEHGWYASFAGPVTFKSNDALRAALRELPPELVLVETDAPYLTPAPYRGHPNASYVMPITVRTIAEQLGLELGAACERLTANTDTVYGTW</sequence>
<dbReference type="Proteomes" id="UP000222106">
    <property type="component" value="Unassembled WGS sequence"/>
</dbReference>
<feature type="compositionally biased region" description="Low complexity" evidence="2">
    <location>
        <begin position="1"/>
        <end position="23"/>
    </location>
</feature>
<dbReference type="GO" id="GO:0046872">
    <property type="term" value="F:metal ion binding"/>
    <property type="evidence" value="ECO:0007669"/>
    <property type="project" value="UniProtKB-KW"/>
</dbReference>
<dbReference type="InterPro" id="IPR001130">
    <property type="entry name" value="TatD-like"/>
</dbReference>
<name>A0A2A9EK15_9MICO</name>
<evidence type="ECO:0000256" key="2">
    <source>
        <dbReference type="SAM" id="MobiDB-lite"/>
    </source>
</evidence>
<dbReference type="Gene3D" id="3.20.20.140">
    <property type="entry name" value="Metal-dependent hydrolases"/>
    <property type="match status" value="1"/>
</dbReference>
<keyword evidence="1" id="KW-0479">Metal-binding</keyword>
<dbReference type="AlphaFoldDB" id="A0A2A9EK15"/>
<protein>
    <submittedName>
        <fullName evidence="3">TatD DNase family protein</fullName>
    </submittedName>
</protein>
<comment type="caution">
    <text evidence="3">The sequence shown here is derived from an EMBL/GenBank/DDBJ whole genome shotgun (WGS) entry which is preliminary data.</text>
</comment>
<organism evidence="3 4">
    <name type="scientific">Georgenia soli</name>
    <dbReference type="NCBI Taxonomy" id="638953"/>
    <lineage>
        <taxon>Bacteria</taxon>
        <taxon>Bacillati</taxon>
        <taxon>Actinomycetota</taxon>
        <taxon>Actinomycetes</taxon>
        <taxon>Micrococcales</taxon>
        <taxon>Bogoriellaceae</taxon>
        <taxon>Georgenia</taxon>
    </lineage>
</organism>
<feature type="binding site" evidence="1">
    <location>
        <position position="209"/>
    </location>
    <ligand>
        <name>a divalent metal cation</name>
        <dbReference type="ChEBI" id="CHEBI:60240"/>
        <label>2</label>
    </ligand>
</feature>
<feature type="binding site" evidence="1">
    <location>
        <position position="283"/>
    </location>
    <ligand>
        <name>a divalent metal cation</name>
        <dbReference type="ChEBI" id="CHEBI:60240"/>
        <label>1</label>
    </ligand>
</feature>
<dbReference type="EMBL" id="PDJI01000004">
    <property type="protein sequence ID" value="PFG38871.1"/>
    <property type="molecule type" value="Genomic_DNA"/>
</dbReference>
<accession>A0A2A9EK15</accession>
<dbReference type="SUPFAM" id="SSF51556">
    <property type="entry name" value="Metallo-dependent hydrolases"/>
    <property type="match status" value="1"/>
</dbReference>
<dbReference type="InterPro" id="IPR032466">
    <property type="entry name" value="Metal_Hydrolase"/>
</dbReference>
<feature type="binding site" evidence="1">
    <location>
        <position position="233"/>
    </location>
    <ligand>
        <name>a divalent metal cation</name>
        <dbReference type="ChEBI" id="CHEBI:60240"/>
        <label>2</label>
    </ligand>
</feature>
<dbReference type="CDD" id="cd01310">
    <property type="entry name" value="TatD_DNAse"/>
    <property type="match status" value="1"/>
</dbReference>
<evidence type="ECO:0000256" key="1">
    <source>
        <dbReference type="PIRSR" id="PIRSR005902-1"/>
    </source>
</evidence>
<feature type="region of interest" description="Disordered" evidence="2">
    <location>
        <begin position="1"/>
        <end position="63"/>
    </location>
</feature>
<gene>
    <name evidence="3" type="ORF">ATJ97_1360</name>
</gene>
<dbReference type="Pfam" id="PF01026">
    <property type="entry name" value="TatD_DNase"/>
    <property type="match status" value="1"/>
</dbReference>
<dbReference type="GO" id="GO:0005829">
    <property type="term" value="C:cytosol"/>
    <property type="evidence" value="ECO:0007669"/>
    <property type="project" value="TreeGrafter"/>
</dbReference>
<evidence type="ECO:0000313" key="3">
    <source>
        <dbReference type="EMBL" id="PFG38871.1"/>
    </source>
</evidence>
<dbReference type="PANTHER" id="PTHR46124:SF2">
    <property type="entry name" value="D-AMINOACYL-TRNA DEACYLASE"/>
    <property type="match status" value="1"/>
</dbReference>
<keyword evidence="4" id="KW-1185">Reference proteome</keyword>